<evidence type="ECO:0000256" key="3">
    <source>
        <dbReference type="ARBA" id="ARBA00022801"/>
    </source>
</evidence>
<feature type="non-terminal residue" evidence="5">
    <location>
        <position position="1"/>
    </location>
</feature>
<evidence type="ECO:0000256" key="1">
    <source>
        <dbReference type="ARBA" id="ARBA00001946"/>
    </source>
</evidence>
<gene>
    <name evidence="5" type="ORF">S12H4_42429</name>
</gene>
<keyword evidence="4" id="KW-0460">Magnesium</keyword>
<dbReference type="SUPFAM" id="SSF56784">
    <property type="entry name" value="HAD-like"/>
    <property type="match status" value="1"/>
</dbReference>
<keyword evidence="3" id="KW-0378">Hydrolase</keyword>
<accession>X1U9S0</accession>
<keyword evidence="2" id="KW-0479">Metal-binding</keyword>
<comment type="cofactor">
    <cofactor evidence="1">
        <name>Mg(2+)</name>
        <dbReference type="ChEBI" id="CHEBI:18420"/>
    </cofactor>
</comment>
<dbReference type="PANTHER" id="PTHR46470:SF2">
    <property type="entry name" value="GLYCERALDEHYDE 3-PHOSPHATE PHOSPHATASE"/>
    <property type="match status" value="1"/>
</dbReference>
<evidence type="ECO:0000313" key="5">
    <source>
        <dbReference type="EMBL" id="GAJ14234.1"/>
    </source>
</evidence>
<name>X1U9S0_9ZZZZ</name>
<dbReference type="EMBL" id="BARW01025962">
    <property type="protein sequence ID" value="GAJ14234.1"/>
    <property type="molecule type" value="Genomic_DNA"/>
</dbReference>
<dbReference type="GO" id="GO:0016791">
    <property type="term" value="F:phosphatase activity"/>
    <property type="evidence" value="ECO:0007669"/>
    <property type="project" value="TreeGrafter"/>
</dbReference>
<dbReference type="InterPro" id="IPR023214">
    <property type="entry name" value="HAD_sf"/>
</dbReference>
<comment type="caution">
    <text evidence="5">The sequence shown here is derived from an EMBL/GenBank/DDBJ whole genome shotgun (WGS) entry which is preliminary data.</text>
</comment>
<evidence type="ECO:0000256" key="4">
    <source>
        <dbReference type="ARBA" id="ARBA00022842"/>
    </source>
</evidence>
<evidence type="ECO:0008006" key="6">
    <source>
        <dbReference type="Google" id="ProtNLM"/>
    </source>
</evidence>
<dbReference type="InterPro" id="IPR006439">
    <property type="entry name" value="HAD-SF_hydro_IA"/>
</dbReference>
<organism evidence="5">
    <name type="scientific">marine sediment metagenome</name>
    <dbReference type="NCBI Taxonomy" id="412755"/>
    <lineage>
        <taxon>unclassified sequences</taxon>
        <taxon>metagenomes</taxon>
        <taxon>ecological metagenomes</taxon>
    </lineage>
</organism>
<dbReference type="GO" id="GO:0044281">
    <property type="term" value="P:small molecule metabolic process"/>
    <property type="evidence" value="ECO:0007669"/>
    <property type="project" value="UniProtKB-ARBA"/>
</dbReference>
<dbReference type="InterPro" id="IPR041492">
    <property type="entry name" value="HAD_2"/>
</dbReference>
<dbReference type="PANTHER" id="PTHR46470">
    <property type="entry name" value="N-ACYLNEURAMINATE-9-PHOSPHATASE"/>
    <property type="match status" value="1"/>
</dbReference>
<dbReference type="InterPro" id="IPR036412">
    <property type="entry name" value="HAD-like_sf"/>
</dbReference>
<dbReference type="AlphaFoldDB" id="X1U9S0"/>
<dbReference type="Gene3D" id="3.40.50.1000">
    <property type="entry name" value="HAD superfamily/HAD-like"/>
    <property type="match status" value="1"/>
</dbReference>
<protein>
    <recommendedName>
        <fullName evidence="6">HAD family hydrolase</fullName>
    </recommendedName>
</protein>
<proteinExistence type="predicted"/>
<dbReference type="Pfam" id="PF13419">
    <property type="entry name" value="HAD_2"/>
    <property type="match status" value="1"/>
</dbReference>
<evidence type="ECO:0000256" key="2">
    <source>
        <dbReference type="ARBA" id="ARBA00022723"/>
    </source>
</evidence>
<dbReference type="GO" id="GO:0046872">
    <property type="term" value="F:metal ion binding"/>
    <property type="evidence" value="ECO:0007669"/>
    <property type="project" value="UniProtKB-KW"/>
</dbReference>
<dbReference type="NCBIfam" id="TIGR01549">
    <property type="entry name" value="HAD-SF-IA-v1"/>
    <property type="match status" value="1"/>
</dbReference>
<reference evidence="5" key="1">
    <citation type="journal article" date="2014" name="Front. Microbiol.">
        <title>High frequency of phylogenetically diverse reductive dehalogenase-homologous genes in deep subseafloor sedimentary metagenomes.</title>
        <authorList>
            <person name="Kawai M."/>
            <person name="Futagami T."/>
            <person name="Toyoda A."/>
            <person name="Takaki Y."/>
            <person name="Nishi S."/>
            <person name="Hori S."/>
            <person name="Arai W."/>
            <person name="Tsubouchi T."/>
            <person name="Morono Y."/>
            <person name="Uchiyama I."/>
            <person name="Ito T."/>
            <person name="Fujiyama A."/>
            <person name="Inagaki F."/>
            <person name="Takami H."/>
        </authorList>
    </citation>
    <scope>NUCLEOTIDE SEQUENCE</scope>
    <source>
        <strain evidence="5">Expedition CK06-06</strain>
    </source>
</reference>
<dbReference type="InterPro" id="IPR051400">
    <property type="entry name" value="HAD-like_hydrolase"/>
</dbReference>
<sequence>LLNFGKVNTTRLFRQGARLSYDFLKSCGQPVGSFNYYCWRNLIALRIRHWLSHITGKDFNALLLLRGIGTKKGVRLDRQQWQHLAWLWYEPLSKVGKAEPKTKETLTALKKLDLKLGIVSNTFVHSSSLEKHLEQLGILDFFTVRLYSYEFAFRKPDARIFKAAAERIGEMRRNILFVGDHIDRDVKGAAKTGMRAVLKDAYTNAGKKAPKGAWKINHLSELPGLIEKINTETSHSKLSS</sequence>